<dbReference type="Pfam" id="PF02126">
    <property type="entry name" value="PTE"/>
    <property type="match status" value="1"/>
</dbReference>
<proteinExistence type="predicted"/>
<dbReference type="SUPFAM" id="SSF51556">
    <property type="entry name" value="Metallo-dependent hydrolases"/>
    <property type="match status" value="1"/>
</dbReference>
<organism evidence="1 2">
    <name type="scientific">Shouchella clausii</name>
    <name type="common">Alkalihalobacillus clausii</name>
    <dbReference type="NCBI Taxonomy" id="79880"/>
    <lineage>
        <taxon>Bacteria</taxon>
        <taxon>Bacillati</taxon>
        <taxon>Bacillota</taxon>
        <taxon>Bacilli</taxon>
        <taxon>Bacillales</taxon>
        <taxon>Bacillaceae</taxon>
        <taxon>Shouchella</taxon>
    </lineage>
</organism>
<name>A0A268QV73_SHOCL</name>
<accession>A0A268QV73</accession>
<feature type="non-terminal residue" evidence="1">
    <location>
        <position position="1"/>
    </location>
</feature>
<reference evidence="1 2" key="1">
    <citation type="submission" date="2017-07" db="EMBL/GenBank/DDBJ databases">
        <title>Isolation and whole genome analysis of endospore-forming bacteria from heroin.</title>
        <authorList>
            <person name="Kalinowski J."/>
            <person name="Ahrens B."/>
            <person name="Al-Dilaimi A."/>
            <person name="Winkler A."/>
            <person name="Wibberg D."/>
            <person name="Schleenbecker U."/>
            <person name="Ruckert C."/>
            <person name="Wolfel R."/>
            <person name="Grass G."/>
        </authorList>
    </citation>
    <scope>NUCLEOTIDE SEQUENCE [LARGE SCALE GENOMIC DNA]</scope>
    <source>
        <strain evidence="1 2">7523-2</strain>
    </source>
</reference>
<feature type="non-terminal residue" evidence="1">
    <location>
        <position position="76"/>
    </location>
</feature>
<dbReference type="InterPro" id="IPR001559">
    <property type="entry name" value="Phosphotriesterase"/>
</dbReference>
<dbReference type="InterPro" id="IPR032466">
    <property type="entry name" value="Metal_Hydrolase"/>
</dbReference>
<evidence type="ECO:0000313" key="2">
    <source>
        <dbReference type="Proteomes" id="UP000216133"/>
    </source>
</evidence>
<gene>
    <name evidence="1" type="ORF">CHH61_25205</name>
</gene>
<comment type="caution">
    <text evidence="1">The sequence shown here is derived from an EMBL/GenBank/DDBJ whole genome shotgun (WGS) entry which is preliminary data.</text>
</comment>
<dbReference type="AlphaFoldDB" id="A0A268QV73"/>
<sequence>KNEMKPIERELLIGAAMAGVETGLPVTTHTTLGTLGYEQVELLTKHGLPADQIIIGHQDLNPNKEEVLAVLETGAY</sequence>
<protein>
    <submittedName>
        <fullName evidence="1">Phosphotriesterase</fullName>
    </submittedName>
</protein>
<dbReference type="Proteomes" id="UP000216133">
    <property type="component" value="Unassembled WGS sequence"/>
</dbReference>
<dbReference type="GO" id="GO:0008270">
    <property type="term" value="F:zinc ion binding"/>
    <property type="evidence" value="ECO:0007669"/>
    <property type="project" value="InterPro"/>
</dbReference>
<evidence type="ECO:0000313" key="1">
    <source>
        <dbReference type="EMBL" id="PAF11968.1"/>
    </source>
</evidence>
<dbReference type="EMBL" id="NPBS01000720">
    <property type="protein sequence ID" value="PAF11968.1"/>
    <property type="molecule type" value="Genomic_DNA"/>
</dbReference>
<dbReference type="Gene3D" id="3.20.20.140">
    <property type="entry name" value="Metal-dependent hydrolases"/>
    <property type="match status" value="1"/>
</dbReference>